<dbReference type="EMBL" id="JADJMS010000010">
    <property type="protein sequence ID" value="MBK7414578.1"/>
    <property type="molecule type" value="Genomic_DNA"/>
</dbReference>
<dbReference type="Pfam" id="PF17804">
    <property type="entry name" value="TSP_NTD"/>
    <property type="match status" value="1"/>
</dbReference>
<dbReference type="Proteomes" id="UP000739411">
    <property type="component" value="Unassembled WGS sequence"/>
</dbReference>
<protein>
    <recommendedName>
        <fullName evidence="1">Tail specific protease N-terminal domain-containing protein</fullName>
    </recommendedName>
</protein>
<reference evidence="2 3" key="1">
    <citation type="submission" date="2020-10" db="EMBL/GenBank/DDBJ databases">
        <title>Connecting structure to function with the recovery of over 1000 high-quality activated sludge metagenome-assembled genomes encoding full-length rRNA genes using long-read sequencing.</title>
        <authorList>
            <person name="Singleton C.M."/>
            <person name="Petriglieri F."/>
            <person name="Kristensen J.M."/>
            <person name="Kirkegaard R.H."/>
            <person name="Michaelsen T.Y."/>
            <person name="Andersen M.H."/>
            <person name="Karst S.M."/>
            <person name="Dueholm M.S."/>
            <person name="Nielsen P.H."/>
            <person name="Albertsen M."/>
        </authorList>
    </citation>
    <scope>NUCLEOTIDE SEQUENCE [LARGE SCALE GENOMIC DNA]</scope>
    <source>
        <strain evidence="2">EsbW_18-Q3-R4-48_BATAC.463</strain>
    </source>
</reference>
<dbReference type="AlphaFoldDB" id="A0A935JVJ1"/>
<gene>
    <name evidence="2" type="ORF">IPJ38_05140</name>
</gene>
<evidence type="ECO:0000313" key="2">
    <source>
        <dbReference type="EMBL" id="MBK7414578.1"/>
    </source>
</evidence>
<name>A0A935JVJ1_9RHOO</name>
<comment type="caution">
    <text evidence="2">The sequence shown here is derived from an EMBL/GenBank/DDBJ whole genome shotgun (WGS) entry which is preliminary data.</text>
</comment>
<dbReference type="InterPro" id="IPR040573">
    <property type="entry name" value="TSP_N"/>
</dbReference>
<evidence type="ECO:0000259" key="1">
    <source>
        <dbReference type="Pfam" id="PF17804"/>
    </source>
</evidence>
<accession>A0A935JVJ1</accession>
<evidence type="ECO:0000313" key="3">
    <source>
        <dbReference type="Proteomes" id="UP000739411"/>
    </source>
</evidence>
<feature type="domain" description="Tail specific protease N-terminal" evidence="1">
    <location>
        <begin position="1"/>
        <end position="48"/>
    </location>
</feature>
<organism evidence="2 3">
    <name type="scientific">Candidatus Dechloromonas phosphorivorans</name>
    <dbReference type="NCBI Taxonomy" id="2899244"/>
    <lineage>
        <taxon>Bacteria</taxon>
        <taxon>Pseudomonadati</taxon>
        <taxon>Pseudomonadota</taxon>
        <taxon>Betaproteobacteria</taxon>
        <taxon>Rhodocyclales</taxon>
        <taxon>Azonexaceae</taxon>
        <taxon>Dechloromonas</taxon>
    </lineage>
</organism>
<sequence>MKSLDSEKLFSVQDDIGQLASTRTRLDNAIIDKDLSLPFAMFNLYTKRSG</sequence>
<proteinExistence type="predicted"/>